<dbReference type="EMBL" id="MLFK01000002">
    <property type="protein sequence ID" value="OIV43393.1"/>
    <property type="molecule type" value="Genomic_DNA"/>
</dbReference>
<dbReference type="Proteomes" id="UP000182826">
    <property type="component" value="Unassembled WGS sequence"/>
</dbReference>
<sequence>MKNMRLNKLEKTALIICGIFIIGLFFGYMSGKYRYRFNDFGVLYHFSGYLIIFLFYLLLFME</sequence>
<evidence type="ECO:0000256" key="1">
    <source>
        <dbReference type="SAM" id="Phobius"/>
    </source>
</evidence>
<dbReference type="AlphaFoldDB" id="A0A1J7CC95"/>
<proteinExistence type="predicted"/>
<protein>
    <submittedName>
        <fullName evidence="2">Uncharacterized protein</fullName>
    </submittedName>
</protein>
<keyword evidence="1" id="KW-1133">Transmembrane helix</keyword>
<feature type="transmembrane region" description="Helical" evidence="1">
    <location>
        <begin position="12"/>
        <end position="30"/>
    </location>
</feature>
<feature type="transmembrane region" description="Helical" evidence="1">
    <location>
        <begin position="42"/>
        <end position="61"/>
    </location>
</feature>
<accession>A0A1J7CC95</accession>
<comment type="caution">
    <text evidence="2">The sequence shown here is derived from an EMBL/GenBank/DDBJ whole genome shotgun (WGS) entry which is preliminary data.</text>
</comment>
<name>A0A1J7CC95_FLAJO</name>
<organism evidence="2 3">
    <name type="scientific">Flavobacterium johnsoniae</name>
    <name type="common">Cytophaga johnsonae</name>
    <dbReference type="NCBI Taxonomy" id="986"/>
    <lineage>
        <taxon>Bacteria</taxon>
        <taxon>Pseudomonadati</taxon>
        <taxon>Bacteroidota</taxon>
        <taxon>Flavobacteriia</taxon>
        <taxon>Flavobacteriales</taxon>
        <taxon>Flavobacteriaceae</taxon>
        <taxon>Flavobacterium</taxon>
    </lineage>
</organism>
<gene>
    <name evidence="2" type="ORF">BKM63_04100</name>
</gene>
<keyword evidence="1" id="KW-0812">Transmembrane</keyword>
<keyword evidence="3" id="KW-1185">Reference proteome</keyword>
<reference evidence="2 3" key="1">
    <citation type="submission" date="2016-10" db="EMBL/GenBank/DDBJ databases">
        <title>Draft Genome Sequence of Rhizobacteria Flavobacterium johnsoniae CI04.</title>
        <authorList>
            <person name="Bravo J.I."/>
            <person name="Lozano G.L."/>
            <person name="Handelsman J."/>
        </authorList>
    </citation>
    <scope>NUCLEOTIDE SEQUENCE [LARGE SCALE GENOMIC DNA]</scope>
    <source>
        <strain evidence="2 3">CI04</strain>
    </source>
</reference>
<keyword evidence="1" id="KW-0472">Membrane</keyword>
<evidence type="ECO:0000313" key="3">
    <source>
        <dbReference type="Proteomes" id="UP000182826"/>
    </source>
</evidence>
<evidence type="ECO:0000313" key="2">
    <source>
        <dbReference type="EMBL" id="OIV43393.1"/>
    </source>
</evidence>